<sequence length="184" mass="20353">MTRTPGGRLFRTATGHDLVLTRTFRASAADVWASLTEPQRTARWFGPWEGDAAPGRTIRVQMAYEEEQPWCEVRIEECEPQRRLAVSMVDSYGAWLLDMALAETDGTTQLRFTQHLTTLDGVAETGAGWEYYLDMLVASRDGSPPPAFDDYHPAMQSYYQALAAAPATPATPDPVRAADQGLTP</sequence>
<dbReference type="KEGG" id="mprn:Q3V37_21220"/>
<accession>A0AAJ6HTX3</accession>
<evidence type="ECO:0000313" key="4">
    <source>
        <dbReference type="Proteomes" id="UP001235874"/>
    </source>
</evidence>
<proteinExistence type="inferred from homology"/>
<gene>
    <name evidence="3" type="ORF">Q3V37_21220</name>
</gene>
<dbReference type="InterPro" id="IPR013538">
    <property type="entry name" value="ASHA1/2-like_C"/>
</dbReference>
<keyword evidence="4" id="KW-1185">Reference proteome</keyword>
<evidence type="ECO:0000256" key="1">
    <source>
        <dbReference type="ARBA" id="ARBA00006817"/>
    </source>
</evidence>
<dbReference type="InterPro" id="IPR023393">
    <property type="entry name" value="START-like_dom_sf"/>
</dbReference>
<evidence type="ECO:0000259" key="2">
    <source>
        <dbReference type="Pfam" id="PF08327"/>
    </source>
</evidence>
<comment type="similarity">
    <text evidence="1">Belongs to the AHA1 family.</text>
</comment>
<dbReference type="Gene3D" id="3.30.530.20">
    <property type="match status" value="1"/>
</dbReference>
<dbReference type="EMBL" id="CP130472">
    <property type="protein sequence ID" value="WLS43914.1"/>
    <property type="molecule type" value="Genomic_DNA"/>
</dbReference>
<feature type="domain" description="Activator of Hsp90 ATPase homologue 1/2-like C-terminal" evidence="2">
    <location>
        <begin position="26"/>
        <end position="138"/>
    </location>
</feature>
<dbReference type="AlphaFoldDB" id="A0AAJ6HTX3"/>
<dbReference type="SUPFAM" id="SSF55961">
    <property type="entry name" value="Bet v1-like"/>
    <property type="match status" value="1"/>
</dbReference>
<protein>
    <submittedName>
        <fullName evidence="3">SRPBCC family protein</fullName>
    </submittedName>
</protein>
<name>A0AAJ6HTX3_9ACTN</name>
<organism evidence="3 4">
    <name type="scientific">Micromonospora profundi</name>
    <dbReference type="NCBI Taxonomy" id="1420889"/>
    <lineage>
        <taxon>Bacteria</taxon>
        <taxon>Bacillati</taxon>
        <taxon>Actinomycetota</taxon>
        <taxon>Actinomycetes</taxon>
        <taxon>Micromonosporales</taxon>
        <taxon>Micromonosporaceae</taxon>
        <taxon>Micromonospora</taxon>
    </lineage>
</organism>
<dbReference type="Pfam" id="PF08327">
    <property type="entry name" value="AHSA1"/>
    <property type="match status" value="1"/>
</dbReference>
<dbReference type="CDD" id="cd08899">
    <property type="entry name" value="SRPBCC_CalC_Aha1-like_6"/>
    <property type="match status" value="1"/>
</dbReference>
<evidence type="ECO:0000313" key="3">
    <source>
        <dbReference type="EMBL" id="WLS43914.1"/>
    </source>
</evidence>
<dbReference type="Proteomes" id="UP001235874">
    <property type="component" value="Chromosome"/>
</dbReference>
<reference evidence="3 4" key="1">
    <citation type="submission" date="2023-07" db="EMBL/GenBank/DDBJ databases">
        <title>Micromonospora profundi TRM 95458 converts glycerol to a new osmotic compound.</title>
        <authorList>
            <person name="Lu D."/>
        </authorList>
    </citation>
    <scope>NUCLEOTIDE SEQUENCE [LARGE SCALE GENOMIC DNA]</scope>
    <source>
        <strain evidence="3 4">TRM95458</strain>
    </source>
</reference>
<dbReference type="RefSeq" id="WP_306271387.1">
    <property type="nucleotide sequence ID" value="NZ_CP130472.1"/>
</dbReference>